<dbReference type="Proteomes" id="UP001243375">
    <property type="component" value="Unassembled WGS sequence"/>
</dbReference>
<accession>A0ACC2XCL1</accession>
<keyword evidence="2" id="KW-1185">Reference proteome</keyword>
<evidence type="ECO:0000313" key="2">
    <source>
        <dbReference type="Proteomes" id="UP001243375"/>
    </source>
</evidence>
<comment type="caution">
    <text evidence="1">The sequence shown here is derived from an EMBL/GenBank/DDBJ whole genome shotgun (WGS) entry which is preliminary data.</text>
</comment>
<gene>
    <name evidence="1" type="ORF">QFC22_002417</name>
</gene>
<reference evidence="1" key="1">
    <citation type="submission" date="2023-04" db="EMBL/GenBank/DDBJ databases">
        <title>Draft Genome sequencing of Naganishia species isolated from polar environments using Oxford Nanopore Technology.</title>
        <authorList>
            <person name="Leo P."/>
            <person name="Venkateswaran K."/>
        </authorList>
    </citation>
    <scope>NUCLEOTIDE SEQUENCE</scope>
    <source>
        <strain evidence="1">MNA-CCFEE 5425</strain>
    </source>
</reference>
<protein>
    <submittedName>
        <fullName evidence="1">Uncharacterized protein</fullName>
    </submittedName>
</protein>
<dbReference type="EMBL" id="JASBWU010000005">
    <property type="protein sequence ID" value="KAJ9121794.1"/>
    <property type="molecule type" value="Genomic_DNA"/>
</dbReference>
<name>A0ACC2XCL1_9TREE</name>
<evidence type="ECO:0000313" key="1">
    <source>
        <dbReference type="EMBL" id="KAJ9121794.1"/>
    </source>
</evidence>
<organism evidence="1 2">
    <name type="scientific">Naganishia vaughanmartiniae</name>
    <dbReference type="NCBI Taxonomy" id="1424756"/>
    <lineage>
        <taxon>Eukaryota</taxon>
        <taxon>Fungi</taxon>
        <taxon>Dikarya</taxon>
        <taxon>Basidiomycota</taxon>
        <taxon>Agaricomycotina</taxon>
        <taxon>Tremellomycetes</taxon>
        <taxon>Filobasidiales</taxon>
        <taxon>Filobasidiaceae</taxon>
        <taxon>Naganishia</taxon>
    </lineage>
</organism>
<proteinExistence type="predicted"/>
<sequence length="290" mass="32671">MQATAFRNPVETLVAYSPAEEVLGGYARACYPSLPVPVVEYLGYTPNVCPQTFVPVEVLKCKIVLFENMTQTTSNLLNEFKITLRMNVPGPKDNTPPLHIAKSRRTREESLHPSGTTEARISALDEYGFITRDLKGLVVWLADVNNQIIKALGRMPLREDVEFRMTDEDNETFRRIGCLLRVASYHLSTHDLFAPEDGPMYDANLASTPAPLDTAAKYLEVPNTDTHPVHEQPQWKHLESCWQQVCFSNTKESAELDLRAGDAAYRTLPSEIWKHGKTSTIPTKRTAWPI</sequence>